<organism evidence="2 3">
    <name type="scientific">Pelovirga terrestris</name>
    <dbReference type="NCBI Taxonomy" id="2771352"/>
    <lineage>
        <taxon>Bacteria</taxon>
        <taxon>Pseudomonadati</taxon>
        <taxon>Thermodesulfobacteriota</taxon>
        <taxon>Desulfuromonadia</taxon>
        <taxon>Geobacterales</taxon>
        <taxon>Geobacteraceae</taxon>
        <taxon>Pelovirga</taxon>
    </lineage>
</organism>
<dbReference type="InterPro" id="IPR016181">
    <property type="entry name" value="Acyl_CoA_acyltransferase"/>
</dbReference>
<feature type="domain" description="N-acetyltransferase" evidence="1">
    <location>
        <begin position="1"/>
        <end position="120"/>
    </location>
</feature>
<dbReference type="Pfam" id="PF00583">
    <property type="entry name" value="Acetyltransf_1"/>
    <property type="match status" value="1"/>
</dbReference>
<keyword evidence="3" id="KW-1185">Reference proteome</keyword>
<protein>
    <submittedName>
        <fullName evidence="2">GNAT family N-acetyltransferase</fullName>
    </submittedName>
</protein>
<dbReference type="SUPFAM" id="SSF55729">
    <property type="entry name" value="Acyl-CoA N-acyltransferases (Nat)"/>
    <property type="match status" value="1"/>
</dbReference>
<gene>
    <name evidence="2" type="ORF">ICT70_01575</name>
</gene>
<evidence type="ECO:0000259" key="1">
    <source>
        <dbReference type="PROSITE" id="PS51186"/>
    </source>
</evidence>
<sequence length="123" mass="14286">MLSSEDVGVFVMHNDIVVGYNWRKDFNTSKIIKSDGYLPISGKCSHLHWARVKKDMRGLGLQKLMLTFLIDHAYEQGIVNLYTDVEINNIAALRGINKIGFKKIYRILVLRTKLNWRTITIKY</sequence>
<dbReference type="InterPro" id="IPR000182">
    <property type="entry name" value="GNAT_dom"/>
</dbReference>
<dbReference type="GO" id="GO:0016747">
    <property type="term" value="F:acyltransferase activity, transferring groups other than amino-acyl groups"/>
    <property type="evidence" value="ECO:0007669"/>
    <property type="project" value="InterPro"/>
</dbReference>
<dbReference type="Gene3D" id="3.40.630.30">
    <property type="match status" value="1"/>
</dbReference>
<dbReference type="EMBL" id="JACWUN010000001">
    <property type="protein sequence ID" value="MBD1399356.1"/>
    <property type="molecule type" value="Genomic_DNA"/>
</dbReference>
<dbReference type="PROSITE" id="PS51186">
    <property type="entry name" value="GNAT"/>
    <property type="match status" value="1"/>
</dbReference>
<name>A0A8J6QNA4_9BACT</name>
<evidence type="ECO:0000313" key="3">
    <source>
        <dbReference type="Proteomes" id="UP000632828"/>
    </source>
</evidence>
<evidence type="ECO:0000313" key="2">
    <source>
        <dbReference type="EMBL" id="MBD1399356.1"/>
    </source>
</evidence>
<dbReference type="Proteomes" id="UP000632828">
    <property type="component" value="Unassembled WGS sequence"/>
</dbReference>
<proteinExistence type="predicted"/>
<accession>A0A8J6QNA4</accession>
<comment type="caution">
    <text evidence="2">The sequence shown here is derived from an EMBL/GenBank/DDBJ whole genome shotgun (WGS) entry which is preliminary data.</text>
</comment>
<reference evidence="2" key="1">
    <citation type="submission" date="2020-09" db="EMBL/GenBank/DDBJ databases">
        <title>Pelobacter alkaliphilus sp. nov., a novel anaerobic arsenate-reducing bacterium from terrestrial mud volcano.</title>
        <authorList>
            <person name="Khomyakova M.A."/>
            <person name="Merkel A.Y."/>
            <person name="Slobodkin A.I."/>
        </authorList>
    </citation>
    <scope>NUCLEOTIDE SEQUENCE</scope>
    <source>
        <strain evidence="2">M08fum</strain>
    </source>
</reference>
<dbReference type="AlphaFoldDB" id="A0A8J6QNA4"/>